<protein>
    <submittedName>
        <fullName evidence="1">Putative structural protein</fullName>
    </submittedName>
</protein>
<evidence type="ECO:0000313" key="2">
    <source>
        <dbReference type="Proteomes" id="UP000671973"/>
    </source>
</evidence>
<keyword evidence="2" id="KW-1185">Reference proteome</keyword>
<sequence length="295" mass="32788">MATSSGAGELANELLPELISGKDFSFPDINLNDPSFNIPEKDPNDPIWKDVTSLSNDDLTTRTVDGDGTFDVLMTSVKRHLKDEYSAGRITGNDYVKAYIELTASTMANATQFLLQKDQAFWQAIMIQQQAQRAMIETVIARVQLQTAKAQLALARTQAMTAEVEYALTKIKLSTEDATYANVLAQTEQTKYQTDELLPVQKLMVTEQMEAARAQTANQRTDGSEVEGSVGKQKDLYEQQIVSYKRDSEMKAAKLYTDAWITMKTIDEGLSPPNAFTNVKIDQVMNHIQANNGLV</sequence>
<accession>A0A858MXL7</accession>
<gene>
    <name evidence="1" type="ORF">Ab1vBOLIVR1_gp90c</name>
</gene>
<dbReference type="Proteomes" id="UP000671973">
    <property type="component" value="Segment"/>
</dbReference>
<name>A0A858MXL7_9CAUD</name>
<proteinExistence type="predicted"/>
<organism evidence="1 2">
    <name type="scientific">Agrobacterium phage OLIVR1</name>
    <dbReference type="NCBI Taxonomy" id="2723769"/>
    <lineage>
        <taxon>Viruses</taxon>
        <taxon>Duplodnaviria</taxon>
        <taxon>Heunggongvirae</taxon>
        <taxon>Uroviricota</taxon>
        <taxon>Caudoviricetes</taxon>
        <taxon>Schitoviridae</taxon>
        <taxon>Oliverunavirus</taxon>
        <taxon>Oliverunavirus OLIVR1</taxon>
    </lineage>
</organism>
<evidence type="ECO:0000313" key="1">
    <source>
        <dbReference type="EMBL" id="QIW87285.1"/>
    </source>
</evidence>
<dbReference type="EMBL" id="MT234338">
    <property type="protein sequence ID" value="QIW87285.1"/>
    <property type="molecule type" value="Genomic_DNA"/>
</dbReference>
<reference evidence="1 2" key="1">
    <citation type="submission" date="2020-03" db="EMBL/GenBank/DDBJ databases">
        <authorList>
            <person name="Holtappels D."/>
            <person name="Bomans J.P.J."/>
            <person name="Lavigne R."/>
            <person name="Wagemans J."/>
        </authorList>
    </citation>
    <scope>NUCLEOTIDE SEQUENCE [LARGE SCALE GENOMIC DNA]</scope>
    <source>
        <strain evidence="1 2">OLIVR1</strain>
    </source>
</reference>